<evidence type="ECO:0000313" key="5">
    <source>
        <dbReference type="Proteomes" id="UP000306758"/>
    </source>
</evidence>
<feature type="coiled-coil region" evidence="1">
    <location>
        <begin position="364"/>
        <end position="438"/>
    </location>
</feature>
<dbReference type="SUPFAM" id="SSF51120">
    <property type="entry name" value="beta-Roll"/>
    <property type="match status" value="1"/>
</dbReference>
<dbReference type="EMBL" id="QXNI01000058">
    <property type="protein sequence ID" value="THA07510.1"/>
    <property type="molecule type" value="Genomic_DNA"/>
</dbReference>
<sequence length="925" mass="97089">MSTTLKVLSAKKVIANYQINQGEQLIIEARAQSNYQLVDDKTGFAPDNIITKRDGKDLKIYLNDGDMSEDIIIKDYYGDEIGETTNLLVGKHENGGIYAYIPESGLQPDAVSLLADQAVAPQALGGEELVSAFWAFNPWWLLALAPLVAGIAIAAHDGGNNSGGDLNTQADAATKLVEEAEAKAKALDDKIKELEADGNISAEDKATLDALKADADAAKAKADEAVKGLPADNAAKDALQGRVDVIDNTIPDGNGRDDAIDKQVEDATKLVKAAEDAEKAAEKALDDAKADGVITPEEKAAIEEANQAVTEAKQAADEAVKGLPDSVTEKDGLQGRVDNVNPVKVPEVNDTNGNGIPDDAESLIEELEDLVAKAGEAYATAEEAYDNAVDNSNPDTGVYRNQDVTSFNKALASAQAEKAAAEARVEEMRAKLPTAIAEDFDKRLEALVDPALPEVETGDDDAENPYPDSIITGRTFGNSNAKVAETAAGKIRDKNPLMSDKSTITADKITTGDTNDTVIVGRNNHYDTATDLSVLPRLYHMRKTTIETGAGDDVVVVAGDVDNKVGASVTNRDQAAKNPGSLISTGEGNDIVKISNSIRNGSIVDTGAGDDAVVVGLDIKGGSKVLLGEGNNNLRVNGQIRFGVDITAGAGNDKVTINKGIDVLQGKTNSNKVIIDLGDGNNELTIGAKYATRTVNALEVITGDGQDIITINSNKVNAILLQTGAGDDVIDLQATTLVGSYSGEKLIESGAGNDVIKLGKFGNLANSNKLNVNAGEGDDTVEFYYSFDATANNNQGIIIGGEGTDTLSLKGEGITVSLESRGTGSALEGIQGFERIDMTSSSAQTVKLTLADVLNNNENKALYISGNSADTVDLGSDGESSWGGFMKVDSDKATQTALDGKEHTYTAYSNGDVKVYIDDQITNII</sequence>
<accession>A0A4S2PUI4</accession>
<dbReference type="PRINTS" id="PR00313">
    <property type="entry name" value="CABNDNGRPT"/>
</dbReference>
<evidence type="ECO:0000256" key="1">
    <source>
        <dbReference type="SAM" id="Coils"/>
    </source>
</evidence>
<gene>
    <name evidence="4" type="ORF">D3M78_09365</name>
</gene>
<feature type="domain" description="Minor extracellular protease Epr GA-like" evidence="3">
    <location>
        <begin position="257"/>
        <end position="355"/>
    </location>
</feature>
<feature type="coiled-coil region" evidence="1">
    <location>
        <begin position="170"/>
        <end position="228"/>
    </location>
</feature>
<dbReference type="InterPro" id="IPR054725">
    <property type="entry name" value="Epr_GA-like"/>
</dbReference>
<evidence type="ECO:0000256" key="2">
    <source>
        <dbReference type="SAM" id="MobiDB-lite"/>
    </source>
</evidence>
<protein>
    <recommendedName>
        <fullName evidence="3">Minor extracellular protease Epr GA-like domain-containing protein</fullName>
    </recommendedName>
</protein>
<evidence type="ECO:0000313" key="4">
    <source>
        <dbReference type="EMBL" id="THA07510.1"/>
    </source>
</evidence>
<dbReference type="InterPro" id="IPR011049">
    <property type="entry name" value="Serralysin-like_metalloprot_C"/>
</dbReference>
<dbReference type="RefSeq" id="WP_136123919.1">
    <property type="nucleotide sequence ID" value="NZ_QXNI01000058.1"/>
</dbReference>
<organism evidence="4 5">
    <name type="scientific">Rodentibacter pneumotropicus</name>
    <dbReference type="NCBI Taxonomy" id="758"/>
    <lineage>
        <taxon>Bacteria</taxon>
        <taxon>Pseudomonadati</taxon>
        <taxon>Pseudomonadota</taxon>
        <taxon>Gammaproteobacteria</taxon>
        <taxon>Pasteurellales</taxon>
        <taxon>Pasteurellaceae</taxon>
        <taxon>Rodentibacter</taxon>
    </lineage>
</organism>
<keyword evidence="1" id="KW-0175">Coiled coil</keyword>
<proteinExistence type="predicted"/>
<dbReference type="Pfam" id="PF22775">
    <property type="entry name" value="GA_3"/>
    <property type="match status" value="2"/>
</dbReference>
<feature type="domain" description="Minor extracellular protease Epr GA-like" evidence="3">
    <location>
        <begin position="357"/>
        <end position="461"/>
    </location>
</feature>
<evidence type="ECO:0000259" key="3">
    <source>
        <dbReference type="Pfam" id="PF22775"/>
    </source>
</evidence>
<dbReference type="Proteomes" id="UP000306758">
    <property type="component" value="Unassembled WGS sequence"/>
</dbReference>
<comment type="caution">
    <text evidence="4">The sequence shown here is derived from an EMBL/GenBank/DDBJ whole genome shotgun (WGS) entry which is preliminary data.</text>
</comment>
<name>A0A4S2PUI4_9PAST</name>
<feature type="region of interest" description="Disordered" evidence="2">
    <location>
        <begin position="319"/>
        <end position="356"/>
    </location>
</feature>
<reference evidence="4 5" key="1">
    <citation type="journal article" date="2019" name="Vet. Microbiol.">
        <title>Development of multi locus sequence typing (MLST) of Rodentibacter pneumotropicus.</title>
        <authorList>
            <person name="Adhikary S."/>
            <person name="Bisgaard M."/>
            <person name="Boot R."/>
            <person name="Benga L."/>
            <person name="Nicklas W."/>
            <person name="Christensen H."/>
        </authorList>
    </citation>
    <scope>NUCLEOTIDE SEQUENCE [LARGE SCALE GENOMIC DNA]</scope>
    <source>
        <strain evidence="4 5">Ac84</strain>
    </source>
</reference>
<dbReference type="Gene3D" id="2.160.20.160">
    <property type="match status" value="1"/>
</dbReference>
<dbReference type="AlphaFoldDB" id="A0A4S2PUI4"/>